<evidence type="ECO:0000313" key="6">
    <source>
        <dbReference type="Proteomes" id="UP001596099"/>
    </source>
</evidence>
<name>A0ABD5RQL9_9EURY</name>
<dbReference type="AlphaFoldDB" id="A0ABD5RQL9"/>
<dbReference type="InterPro" id="IPR000923">
    <property type="entry name" value="BlueCu_1"/>
</dbReference>
<keyword evidence="6" id="KW-1185">Reference proteome</keyword>
<dbReference type="SUPFAM" id="SSF49503">
    <property type="entry name" value="Cupredoxins"/>
    <property type="match status" value="1"/>
</dbReference>
<gene>
    <name evidence="5" type="ORF">ACFPYI_14560</name>
</gene>
<proteinExistence type="predicted"/>
<dbReference type="InterPro" id="IPR006311">
    <property type="entry name" value="TAT_signal"/>
</dbReference>
<feature type="compositionally biased region" description="Gly residues" evidence="3">
    <location>
        <begin position="199"/>
        <end position="217"/>
    </location>
</feature>
<dbReference type="RefSeq" id="WP_247416043.1">
    <property type="nucleotide sequence ID" value="NZ_JALLGW010000001.1"/>
</dbReference>
<organism evidence="5 6">
    <name type="scientific">Halomarina salina</name>
    <dbReference type="NCBI Taxonomy" id="1872699"/>
    <lineage>
        <taxon>Archaea</taxon>
        <taxon>Methanobacteriati</taxon>
        <taxon>Methanobacteriota</taxon>
        <taxon>Stenosarchaea group</taxon>
        <taxon>Halobacteria</taxon>
        <taxon>Halobacteriales</taxon>
        <taxon>Natronomonadaceae</taxon>
        <taxon>Halomarina</taxon>
    </lineage>
</organism>
<keyword evidence="1" id="KW-0479">Metal-binding</keyword>
<dbReference type="Pfam" id="PF00127">
    <property type="entry name" value="Copper-bind"/>
    <property type="match status" value="1"/>
</dbReference>
<dbReference type="GO" id="GO:0046872">
    <property type="term" value="F:metal ion binding"/>
    <property type="evidence" value="ECO:0007669"/>
    <property type="project" value="UniProtKB-KW"/>
</dbReference>
<evidence type="ECO:0000256" key="2">
    <source>
        <dbReference type="ARBA" id="ARBA00023008"/>
    </source>
</evidence>
<evidence type="ECO:0000259" key="4">
    <source>
        <dbReference type="Pfam" id="PF00127"/>
    </source>
</evidence>
<dbReference type="Gene3D" id="2.60.40.420">
    <property type="entry name" value="Cupredoxins - blue copper proteins"/>
    <property type="match status" value="1"/>
</dbReference>
<protein>
    <submittedName>
        <fullName evidence="5">Plastocyanin/azurin family copper-binding protein</fullName>
    </submittedName>
</protein>
<evidence type="ECO:0000256" key="3">
    <source>
        <dbReference type="SAM" id="MobiDB-lite"/>
    </source>
</evidence>
<feature type="region of interest" description="Disordered" evidence="3">
    <location>
        <begin position="180"/>
        <end position="233"/>
    </location>
</feature>
<reference evidence="5 6" key="1">
    <citation type="journal article" date="2019" name="Int. J. Syst. Evol. Microbiol.">
        <title>The Global Catalogue of Microorganisms (GCM) 10K type strain sequencing project: providing services to taxonomists for standard genome sequencing and annotation.</title>
        <authorList>
            <consortium name="The Broad Institute Genomics Platform"/>
            <consortium name="The Broad Institute Genome Sequencing Center for Infectious Disease"/>
            <person name="Wu L."/>
            <person name="Ma J."/>
        </authorList>
    </citation>
    <scope>NUCLEOTIDE SEQUENCE [LARGE SCALE GENOMIC DNA]</scope>
    <source>
        <strain evidence="5 6">CGMCC 1.12543</strain>
    </source>
</reference>
<evidence type="ECO:0000256" key="1">
    <source>
        <dbReference type="ARBA" id="ARBA00022723"/>
    </source>
</evidence>
<comment type="caution">
    <text evidence="5">The sequence shown here is derived from an EMBL/GenBank/DDBJ whole genome shotgun (WGS) entry which is preliminary data.</text>
</comment>
<accession>A0ABD5RQL9</accession>
<dbReference type="PROSITE" id="PS51318">
    <property type="entry name" value="TAT"/>
    <property type="match status" value="1"/>
</dbReference>
<dbReference type="EMBL" id="JBHSQH010000001">
    <property type="protein sequence ID" value="MFC5972559.1"/>
    <property type="molecule type" value="Genomic_DNA"/>
</dbReference>
<feature type="domain" description="Blue (type 1) copper" evidence="4">
    <location>
        <begin position="90"/>
        <end position="177"/>
    </location>
</feature>
<dbReference type="InterPro" id="IPR008972">
    <property type="entry name" value="Cupredoxin"/>
</dbReference>
<dbReference type="Proteomes" id="UP001596099">
    <property type="component" value="Unassembled WGS sequence"/>
</dbReference>
<evidence type="ECO:0000313" key="5">
    <source>
        <dbReference type="EMBL" id="MFC5972559.1"/>
    </source>
</evidence>
<sequence>MSDDFDTDEVSQRRRRVLQAFGVGAAATALGSAGVVGARSNQADDGDGLDPNLGFAALTPETDLPVEPDHEVQLLVGPPREQGRPLPEFFYQPTGLAVEPGDVVAFRFTTPGHTVSAYHPYAGRQQRIPDDGDGLAWFSSPYLGGGATWLYRFDTPGVYDYYCGPHEVFGHAGRIVVGDATEAPPVPDPCAPPAEAGESGEGGGGEGENADGAGGEEGAASEEGEGGGGQELRPPALTSALVLRDPALDPQNIVDSGAVGWEEIAQENKQLFVEFVTPDVCGLPAPEPEPSATAYQVDLVLGEPEAVLGEDPDDFYGQQGRLLRYLHGSSETPVVRTGTGGALDDVADCLDSDVIAVADGTATVTLDVQDGCEETVSLVSYVNPAGAGTFDPSVEQESYDATTETVGPGEHVLSVALPGDESDGE</sequence>
<keyword evidence="2" id="KW-0186">Copper</keyword>
<feature type="region of interest" description="Disordered" evidence="3">
    <location>
        <begin position="402"/>
        <end position="425"/>
    </location>
</feature>